<keyword evidence="2" id="KW-0012">Acyltransferase</keyword>
<accession>A0ABT5HWZ5</accession>
<reference evidence="2 3" key="1">
    <citation type="submission" date="2023-01" db="EMBL/GenBank/DDBJ databases">
        <title>Novel species of the genus Asticcacaulis isolated from rivers.</title>
        <authorList>
            <person name="Lu H."/>
        </authorList>
    </citation>
    <scope>NUCLEOTIDE SEQUENCE [LARGE SCALE GENOMIC DNA]</scope>
    <source>
        <strain evidence="2 3">BYS171W</strain>
    </source>
</reference>
<keyword evidence="3" id="KW-1185">Reference proteome</keyword>
<dbReference type="Pfam" id="PF13480">
    <property type="entry name" value="Acetyltransf_6"/>
    <property type="match status" value="1"/>
</dbReference>
<protein>
    <submittedName>
        <fullName evidence="2">GNAT family N-acetyltransferase</fullName>
        <ecNumber evidence="2">2.3.1.-</ecNumber>
    </submittedName>
</protein>
<sequence>MGLRNARVRFDGAVAVPEAPNRCWLTSLTTAIGPVAREEIGRVMHGPSAWVAVMISHLAERVGRLFRIDQAIYPDHRLLSTSLYTPDRLTAVLAEEVRFADRAVLIRSLNAFSHRDILAQAYKRWPFRVVWIVGDPKRDWCDRRDARRDRVRLAQSGLRHDIHRNGLPEVMLTRCLSLYRSLYIDAYSRFNPDYELEYIQSLLAEGCLEIHTLSDATGIVAVCALHGNDDMLTVPMVGYDRTRPAGDGLYRSIMTVAFEAACAKGVALNLSAGAGRFKAHRGAKPYVEYMIVIDAHLPLWRRTGYSLLAFVLGRAEPHLLRSAA</sequence>
<dbReference type="GO" id="GO:0016746">
    <property type="term" value="F:acyltransferase activity"/>
    <property type="evidence" value="ECO:0007669"/>
    <property type="project" value="UniProtKB-KW"/>
</dbReference>
<dbReference type="EMBL" id="JAQQKX010000013">
    <property type="protein sequence ID" value="MDC7684595.1"/>
    <property type="molecule type" value="Genomic_DNA"/>
</dbReference>
<comment type="caution">
    <text evidence="2">The sequence shown here is derived from an EMBL/GenBank/DDBJ whole genome shotgun (WGS) entry which is preliminary data.</text>
</comment>
<evidence type="ECO:0000259" key="1">
    <source>
        <dbReference type="Pfam" id="PF13480"/>
    </source>
</evidence>
<dbReference type="InterPro" id="IPR038740">
    <property type="entry name" value="BioF2-like_GNAT_dom"/>
</dbReference>
<dbReference type="Proteomes" id="UP001214854">
    <property type="component" value="Unassembled WGS sequence"/>
</dbReference>
<organism evidence="2 3">
    <name type="scientific">Asticcacaulis aquaticus</name>
    <dbReference type="NCBI Taxonomy" id="2984212"/>
    <lineage>
        <taxon>Bacteria</taxon>
        <taxon>Pseudomonadati</taxon>
        <taxon>Pseudomonadota</taxon>
        <taxon>Alphaproteobacteria</taxon>
        <taxon>Caulobacterales</taxon>
        <taxon>Caulobacteraceae</taxon>
        <taxon>Asticcacaulis</taxon>
    </lineage>
</organism>
<evidence type="ECO:0000313" key="2">
    <source>
        <dbReference type="EMBL" id="MDC7684595.1"/>
    </source>
</evidence>
<feature type="domain" description="BioF2-like acetyltransferase" evidence="1">
    <location>
        <begin position="143"/>
        <end position="278"/>
    </location>
</feature>
<gene>
    <name evidence="2" type="ORF">PQU92_15020</name>
</gene>
<evidence type="ECO:0000313" key="3">
    <source>
        <dbReference type="Proteomes" id="UP001214854"/>
    </source>
</evidence>
<dbReference type="RefSeq" id="WP_272749066.1">
    <property type="nucleotide sequence ID" value="NZ_JAQQKX010000013.1"/>
</dbReference>
<keyword evidence="2" id="KW-0808">Transferase</keyword>
<dbReference type="EC" id="2.3.1.-" evidence="2"/>
<proteinExistence type="predicted"/>
<name>A0ABT5HWZ5_9CAUL</name>